<dbReference type="GO" id="GO:0046872">
    <property type="term" value="F:metal ion binding"/>
    <property type="evidence" value="ECO:0007669"/>
    <property type="project" value="UniProtKB-KW"/>
</dbReference>
<name>A0A9X3HT16_9VIBR</name>
<dbReference type="InterPro" id="IPR037523">
    <property type="entry name" value="VOC_core"/>
</dbReference>
<evidence type="ECO:0000313" key="3">
    <source>
        <dbReference type="EMBL" id="MCW8335470.1"/>
    </source>
</evidence>
<feature type="domain" description="VOC" evidence="2">
    <location>
        <begin position="6"/>
        <end position="129"/>
    </location>
</feature>
<dbReference type="Gene3D" id="3.10.180.10">
    <property type="entry name" value="2,3-Dihydroxybiphenyl 1,2-Dioxygenase, domain 1"/>
    <property type="match status" value="1"/>
</dbReference>
<protein>
    <submittedName>
        <fullName evidence="3">VOC family protein</fullName>
    </submittedName>
</protein>
<dbReference type="InterPro" id="IPR029068">
    <property type="entry name" value="Glyas_Bleomycin-R_OHBP_Dase"/>
</dbReference>
<dbReference type="PANTHER" id="PTHR21366">
    <property type="entry name" value="GLYOXALASE FAMILY PROTEIN"/>
    <property type="match status" value="1"/>
</dbReference>
<keyword evidence="4" id="KW-1185">Reference proteome</keyword>
<dbReference type="InterPro" id="IPR050383">
    <property type="entry name" value="GlyoxalaseI/FosfomycinResist"/>
</dbReference>
<dbReference type="CDD" id="cd06587">
    <property type="entry name" value="VOC"/>
    <property type="match status" value="1"/>
</dbReference>
<evidence type="ECO:0000256" key="1">
    <source>
        <dbReference type="ARBA" id="ARBA00022723"/>
    </source>
</evidence>
<accession>A0A9X3HT16</accession>
<proteinExistence type="predicted"/>
<dbReference type="InterPro" id="IPR018146">
    <property type="entry name" value="Glyoxalase_1_CS"/>
</dbReference>
<evidence type="ECO:0000313" key="4">
    <source>
        <dbReference type="Proteomes" id="UP001155586"/>
    </source>
</evidence>
<evidence type="ECO:0000259" key="2">
    <source>
        <dbReference type="PROSITE" id="PS51819"/>
    </source>
</evidence>
<organism evidence="3 4">
    <name type="scientific">Vibrio paucivorans</name>
    <dbReference type="NCBI Taxonomy" id="2829489"/>
    <lineage>
        <taxon>Bacteria</taxon>
        <taxon>Pseudomonadati</taxon>
        <taxon>Pseudomonadota</taxon>
        <taxon>Gammaproteobacteria</taxon>
        <taxon>Vibrionales</taxon>
        <taxon>Vibrionaceae</taxon>
        <taxon>Vibrio</taxon>
    </lineage>
</organism>
<dbReference type="AlphaFoldDB" id="A0A9X3HT16"/>
<comment type="caution">
    <text evidence="3">The sequence shown here is derived from an EMBL/GenBank/DDBJ whole genome shotgun (WGS) entry which is preliminary data.</text>
</comment>
<gene>
    <name evidence="3" type="ORF">MD483_16770</name>
</gene>
<dbReference type="SUPFAM" id="SSF54593">
    <property type="entry name" value="Glyoxalase/Bleomycin resistance protein/Dihydroxybiphenyl dioxygenase"/>
    <property type="match status" value="1"/>
</dbReference>
<dbReference type="RefSeq" id="WP_265688636.1">
    <property type="nucleotide sequence ID" value="NZ_JAKRRX010000116.1"/>
</dbReference>
<dbReference type="GO" id="GO:0004462">
    <property type="term" value="F:lactoylglutathione lyase activity"/>
    <property type="evidence" value="ECO:0007669"/>
    <property type="project" value="InterPro"/>
</dbReference>
<dbReference type="PROSITE" id="PS51819">
    <property type="entry name" value="VOC"/>
    <property type="match status" value="1"/>
</dbReference>
<keyword evidence="1" id="KW-0479">Metal-binding</keyword>
<dbReference type="EMBL" id="JAKRRX010000116">
    <property type="protein sequence ID" value="MCW8335470.1"/>
    <property type="molecule type" value="Genomic_DNA"/>
</dbReference>
<sequence>MKEISRINHIGLRVSSFETARDFYSQLGFECITGPSGPEPVAIVEHPSGININFILNSDQKDHTNMLMDTPIKHTDFTHVALEISNKEAVLEHLKALQIPLSGEPMNHPTGTSFFIRDPDNNVIEFIEYKGLSAFQ</sequence>
<dbReference type="Pfam" id="PF00903">
    <property type="entry name" value="Glyoxalase"/>
    <property type="match status" value="1"/>
</dbReference>
<dbReference type="Proteomes" id="UP001155586">
    <property type="component" value="Unassembled WGS sequence"/>
</dbReference>
<dbReference type="InterPro" id="IPR004360">
    <property type="entry name" value="Glyas_Fos-R_dOase_dom"/>
</dbReference>
<reference evidence="3" key="1">
    <citation type="submission" date="2022-02" db="EMBL/GenBank/DDBJ databases">
        <title>Vibrio sp. nov., a new bacterium isolated from Bohai sea, China.</title>
        <authorList>
            <person name="Yuan Y."/>
        </authorList>
    </citation>
    <scope>NUCLEOTIDE SEQUENCE</scope>
    <source>
        <strain evidence="3">DBSS07</strain>
    </source>
</reference>
<dbReference type="PROSITE" id="PS00934">
    <property type="entry name" value="GLYOXALASE_I_1"/>
    <property type="match status" value="1"/>
</dbReference>